<protein>
    <submittedName>
        <fullName evidence="1">Uncharacterized protein</fullName>
    </submittedName>
</protein>
<dbReference type="EMBL" id="KV429128">
    <property type="protein sequence ID" value="KZT64459.1"/>
    <property type="molecule type" value="Genomic_DNA"/>
</dbReference>
<keyword evidence="2" id="KW-1185">Reference proteome</keyword>
<organism evidence="1 2">
    <name type="scientific">Daedalea quercina L-15889</name>
    <dbReference type="NCBI Taxonomy" id="1314783"/>
    <lineage>
        <taxon>Eukaryota</taxon>
        <taxon>Fungi</taxon>
        <taxon>Dikarya</taxon>
        <taxon>Basidiomycota</taxon>
        <taxon>Agaricomycotina</taxon>
        <taxon>Agaricomycetes</taxon>
        <taxon>Polyporales</taxon>
        <taxon>Fomitopsis</taxon>
    </lineage>
</organism>
<reference evidence="1 2" key="1">
    <citation type="journal article" date="2016" name="Mol. Biol. Evol.">
        <title>Comparative Genomics of Early-Diverging Mushroom-Forming Fungi Provides Insights into the Origins of Lignocellulose Decay Capabilities.</title>
        <authorList>
            <person name="Nagy L.G."/>
            <person name="Riley R."/>
            <person name="Tritt A."/>
            <person name="Adam C."/>
            <person name="Daum C."/>
            <person name="Floudas D."/>
            <person name="Sun H."/>
            <person name="Yadav J.S."/>
            <person name="Pangilinan J."/>
            <person name="Larsson K.H."/>
            <person name="Matsuura K."/>
            <person name="Barry K."/>
            <person name="Labutti K."/>
            <person name="Kuo R."/>
            <person name="Ohm R.A."/>
            <person name="Bhattacharya S.S."/>
            <person name="Shirouzu T."/>
            <person name="Yoshinaga Y."/>
            <person name="Martin F.M."/>
            <person name="Grigoriev I.V."/>
            <person name="Hibbett D.S."/>
        </authorList>
    </citation>
    <scope>NUCLEOTIDE SEQUENCE [LARGE SCALE GENOMIC DNA]</scope>
    <source>
        <strain evidence="1 2">L-15889</strain>
    </source>
</reference>
<evidence type="ECO:0000313" key="1">
    <source>
        <dbReference type="EMBL" id="KZT64459.1"/>
    </source>
</evidence>
<gene>
    <name evidence="1" type="ORF">DAEQUDRAFT_608799</name>
</gene>
<evidence type="ECO:0000313" key="2">
    <source>
        <dbReference type="Proteomes" id="UP000076727"/>
    </source>
</evidence>
<sequence length="115" mass="12948">MVRRLSKSSPAHGYLFAWTAPLSRTAQQNRRSRSIYQHPYVGLLTAGITACMTSYDGFPRQPTSNVHIEHSVSVLQPTNGICYHLHNGPRSIYPCAQHSTMKRRLHGLAPISLHR</sequence>
<name>A0A165LIH5_9APHY</name>
<accession>A0A165LIH5</accession>
<proteinExistence type="predicted"/>
<dbReference type="AlphaFoldDB" id="A0A165LIH5"/>
<dbReference type="Proteomes" id="UP000076727">
    <property type="component" value="Unassembled WGS sequence"/>
</dbReference>